<dbReference type="KEGG" id="lamb:KBB96_12045"/>
<feature type="transmembrane region" description="Helical" evidence="1">
    <location>
        <begin position="403"/>
        <end position="422"/>
    </location>
</feature>
<feature type="transmembrane region" description="Helical" evidence="1">
    <location>
        <begin position="254"/>
        <end position="271"/>
    </location>
</feature>
<dbReference type="RefSeq" id="WP_211629692.1">
    <property type="nucleotide sequence ID" value="NZ_CP073100.1"/>
</dbReference>
<dbReference type="InterPro" id="IPR051533">
    <property type="entry name" value="WaaL-like"/>
</dbReference>
<feature type="transmembrane region" description="Helical" evidence="1">
    <location>
        <begin position="136"/>
        <end position="156"/>
    </location>
</feature>
<feature type="transmembrane region" description="Helical" evidence="1">
    <location>
        <begin position="199"/>
        <end position="216"/>
    </location>
</feature>
<sequence>MIPARSIHNHAIQVPAETKAGRVELWLWVFMMSFALDYRADEARAETGGAGLDQLVFLGLAVISTLAILWHGWRHLLTRPGAWTLLLWSGFLLYMLANSLLQGVVPGHSLRIILPLVLCLCGMMNAHIAGCMGVTPARIVAPVFVAACTNICWRIAQGFLFKGVTLDTVRVEVQSSANNWLAAWIGCCVLLRRGFDWRLLIGCGVLFTGIFITVTRSLLFPVFASAMAVSICYLIGTTWGLFKLFELPRRLMPVGVAAGLILLGAVAMFVIEPTLVERWDERLFHHASDRNVASDISYLTRRAEADAILHILNKDPVHFVNGKGIGATYYWDPAYMPEIHLVYPPEMELGHEVWFAGHSLWTYSLFSGGVIGVCAFLLLLGGTMIASLRGARANATDPGPDQWLAFLPFVAVLCLASESFTSNPFDERLASIIFGIMAGLPQAFMVRASWIHATRQTSFVPFR</sequence>
<dbReference type="PANTHER" id="PTHR37422:SF23">
    <property type="entry name" value="TEICHURONIC ACID BIOSYNTHESIS PROTEIN TUAE"/>
    <property type="match status" value="1"/>
</dbReference>
<evidence type="ECO:0000313" key="2">
    <source>
        <dbReference type="EMBL" id="QUE49603.1"/>
    </source>
</evidence>
<reference evidence="2" key="1">
    <citation type="submission" date="2021-04" db="EMBL/GenBank/DDBJ databases">
        <title>Luteolibacter sp. 32A isolated from the skin of an Anderson's salamander (Ambystoma andersonii).</title>
        <authorList>
            <person name="Spergser J."/>
            <person name="Busse H.-J."/>
        </authorList>
    </citation>
    <scope>NUCLEOTIDE SEQUENCE</scope>
    <source>
        <strain evidence="2">32A</strain>
    </source>
</reference>
<dbReference type="AlphaFoldDB" id="A0A975IY78"/>
<feature type="transmembrane region" description="Helical" evidence="1">
    <location>
        <begin position="112"/>
        <end position="130"/>
    </location>
</feature>
<feature type="transmembrane region" description="Helical" evidence="1">
    <location>
        <begin position="222"/>
        <end position="242"/>
    </location>
</feature>
<keyword evidence="1" id="KW-0472">Membrane</keyword>
<dbReference type="EMBL" id="CP073100">
    <property type="protein sequence ID" value="QUE49603.1"/>
    <property type="molecule type" value="Genomic_DNA"/>
</dbReference>
<keyword evidence="1" id="KW-0812">Transmembrane</keyword>
<evidence type="ECO:0008006" key="4">
    <source>
        <dbReference type="Google" id="ProtNLM"/>
    </source>
</evidence>
<gene>
    <name evidence="2" type="ORF">KBB96_12045</name>
</gene>
<keyword evidence="3" id="KW-1185">Reference proteome</keyword>
<name>A0A975IY78_9BACT</name>
<organism evidence="2 3">
    <name type="scientific">Luteolibacter ambystomatis</name>
    <dbReference type="NCBI Taxonomy" id="2824561"/>
    <lineage>
        <taxon>Bacteria</taxon>
        <taxon>Pseudomonadati</taxon>
        <taxon>Verrucomicrobiota</taxon>
        <taxon>Verrucomicrobiia</taxon>
        <taxon>Verrucomicrobiales</taxon>
        <taxon>Verrucomicrobiaceae</taxon>
        <taxon>Luteolibacter</taxon>
    </lineage>
</organism>
<feature type="transmembrane region" description="Helical" evidence="1">
    <location>
        <begin position="85"/>
        <end position="105"/>
    </location>
</feature>
<feature type="transmembrane region" description="Helical" evidence="1">
    <location>
        <begin position="52"/>
        <end position="73"/>
    </location>
</feature>
<evidence type="ECO:0000313" key="3">
    <source>
        <dbReference type="Proteomes" id="UP000676169"/>
    </source>
</evidence>
<proteinExistence type="predicted"/>
<accession>A0A975IY78</accession>
<evidence type="ECO:0000256" key="1">
    <source>
        <dbReference type="SAM" id="Phobius"/>
    </source>
</evidence>
<dbReference type="Proteomes" id="UP000676169">
    <property type="component" value="Chromosome"/>
</dbReference>
<protein>
    <recommendedName>
        <fullName evidence="4">O-antigen ligase family protein</fullName>
    </recommendedName>
</protein>
<keyword evidence="1" id="KW-1133">Transmembrane helix</keyword>
<dbReference type="PANTHER" id="PTHR37422">
    <property type="entry name" value="TEICHURONIC ACID BIOSYNTHESIS PROTEIN TUAE"/>
    <property type="match status" value="1"/>
</dbReference>
<feature type="transmembrane region" description="Helical" evidence="1">
    <location>
        <begin position="428"/>
        <end position="446"/>
    </location>
</feature>
<feature type="transmembrane region" description="Helical" evidence="1">
    <location>
        <begin position="360"/>
        <end position="382"/>
    </location>
</feature>